<dbReference type="Proteomes" id="UP000799444">
    <property type="component" value="Unassembled WGS sequence"/>
</dbReference>
<accession>A0A9P4QRR2</accession>
<organism evidence="1 2">
    <name type="scientific">Polyplosphaeria fusca</name>
    <dbReference type="NCBI Taxonomy" id="682080"/>
    <lineage>
        <taxon>Eukaryota</taxon>
        <taxon>Fungi</taxon>
        <taxon>Dikarya</taxon>
        <taxon>Ascomycota</taxon>
        <taxon>Pezizomycotina</taxon>
        <taxon>Dothideomycetes</taxon>
        <taxon>Pleosporomycetidae</taxon>
        <taxon>Pleosporales</taxon>
        <taxon>Tetraplosphaeriaceae</taxon>
        <taxon>Polyplosphaeria</taxon>
    </lineage>
</organism>
<evidence type="ECO:0008006" key="3">
    <source>
        <dbReference type="Google" id="ProtNLM"/>
    </source>
</evidence>
<comment type="caution">
    <text evidence="1">The sequence shown here is derived from an EMBL/GenBank/DDBJ whole genome shotgun (WGS) entry which is preliminary data.</text>
</comment>
<dbReference type="OrthoDB" id="194358at2759"/>
<reference evidence="1" key="1">
    <citation type="journal article" date="2020" name="Stud. Mycol.">
        <title>101 Dothideomycetes genomes: a test case for predicting lifestyles and emergence of pathogens.</title>
        <authorList>
            <person name="Haridas S."/>
            <person name="Albert R."/>
            <person name="Binder M."/>
            <person name="Bloem J."/>
            <person name="Labutti K."/>
            <person name="Salamov A."/>
            <person name="Andreopoulos B."/>
            <person name="Baker S."/>
            <person name="Barry K."/>
            <person name="Bills G."/>
            <person name="Bluhm B."/>
            <person name="Cannon C."/>
            <person name="Castanera R."/>
            <person name="Culley D."/>
            <person name="Daum C."/>
            <person name="Ezra D."/>
            <person name="Gonzalez J."/>
            <person name="Henrissat B."/>
            <person name="Kuo A."/>
            <person name="Liang C."/>
            <person name="Lipzen A."/>
            <person name="Lutzoni F."/>
            <person name="Magnuson J."/>
            <person name="Mondo S."/>
            <person name="Nolan M."/>
            <person name="Ohm R."/>
            <person name="Pangilinan J."/>
            <person name="Park H.-J."/>
            <person name="Ramirez L."/>
            <person name="Alfaro M."/>
            <person name="Sun H."/>
            <person name="Tritt A."/>
            <person name="Yoshinaga Y."/>
            <person name="Zwiers L.-H."/>
            <person name="Turgeon B."/>
            <person name="Goodwin S."/>
            <person name="Spatafora J."/>
            <person name="Crous P."/>
            <person name="Grigoriev I."/>
        </authorList>
    </citation>
    <scope>NUCLEOTIDE SEQUENCE</scope>
    <source>
        <strain evidence="1">CBS 125425</strain>
    </source>
</reference>
<dbReference type="AlphaFoldDB" id="A0A9P4QRR2"/>
<protein>
    <recommendedName>
        <fullName evidence="3">Fungal N-terminal domain-containing protein</fullName>
    </recommendedName>
</protein>
<dbReference type="EMBL" id="ML996174">
    <property type="protein sequence ID" value="KAF2732602.1"/>
    <property type="molecule type" value="Genomic_DNA"/>
</dbReference>
<evidence type="ECO:0000313" key="1">
    <source>
        <dbReference type="EMBL" id="KAF2732602.1"/>
    </source>
</evidence>
<name>A0A9P4QRR2_9PLEO</name>
<proteinExistence type="predicted"/>
<keyword evidence="2" id="KW-1185">Reference proteome</keyword>
<gene>
    <name evidence="1" type="ORF">EJ04DRAFT_513764</name>
</gene>
<sequence>MAEVLGITCGVVTAIETTLKVIKQCKHLIETTHDAPKDLRQIFVEVTSLNATLESLQFLSVADSDFSDVVRGMNELNGAVHGCHSVMDELAQELDGLQILDTGSNNVQTATSRKQRIKRLIKWVSKESKVFKLLEQARAHQVYYFSCLAG</sequence>
<evidence type="ECO:0000313" key="2">
    <source>
        <dbReference type="Proteomes" id="UP000799444"/>
    </source>
</evidence>